<sequence length="254" mass="29825">MNIFNNQLLNNRIQKIFDSEFNMLSEFEYSDNTFGKLFLDVCLFFKLQEDLRSSTTNVQKALNMTSKWQFNKREQQLVLKYGTLSVKSIKMDIEQQIHLIDQNILNSLLEQQTNQENIFEIISMVLYTLKVVDDLKCIDENTTLVVRRCSNLTFDEVPTKISNLIIDNTRDTTYIQSLEGIQKMKQLNNLQIQGQSFLANKDYQILNSLENLTNLSLNDNYVDESELDFSQQHDLRLFNIIINTLVQLCNLYLF</sequence>
<gene>
    <name evidence="1" type="ORF">HINF_LOCUS11687</name>
</gene>
<proteinExistence type="predicted"/>
<dbReference type="Proteomes" id="UP001642409">
    <property type="component" value="Unassembled WGS sequence"/>
</dbReference>
<dbReference type="EMBL" id="CAXDID020000026">
    <property type="protein sequence ID" value="CAL5990855.1"/>
    <property type="molecule type" value="Genomic_DNA"/>
</dbReference>
<evidence type="ECO:0000313" key="1">
    <source>
        <dbReference type="EMBL" id="CAL5990855.1"/>
    </source>
</evidence>
<comment type="caution">
    <text evidence="1">The sequence shown here is derived from an EMBL/GenBank/DDBJ whole genome shotgun (WGS) entry which is preliminary data.</text>
</comment>
<reference evidence="1 2" key="1">
    <citation type="submission" date="2024-07" db="EMBL/GenBank/DDBJ databases">
        <authorList>
            <person name="Akdeniz Z."/>
        </authorList>
    </citation>
    <scope>NUCLEOTIDE SEQUENCE [LARGE SCALE GENOMIC DNA]</scope>
</reference>
<accession>A0ABP1HBS2</accession>
<keyword evidence="2" id="KW-1185">Reference proteome</keyword>
<name>A0ABP1HBS2_9EUKA</name>
<evidence type="ECO:0000313" key="2">
    <source>
        <dbReference type="Proteomes" id="UP001642409"/>
    </source>
</evidence>
<organism evidence="1 2">
    <name type="scientific">Hexamita inflata</name>
    <dbReference type="NCBI Taxonomy" id="28002"/>
    <lineage>
        <taxon>Eukaryota</taxon>
        <taxon>Metamonada</taxon>
        <taxon>Diplomonadida</taxon>
        <taxon>Hexamitidae</taxon>
        <taxon>Hexamitinae</taxon>
        <taxon>Hexamita</taxon>
    </lineage>
</organism>
<protein>
    <submittedName>
        <fullName evidence="1">Hypothetical_protein</fullName>
    </submittedName>
</protein>